<name>A0ABZ0D2A2_9BURK</name>
<dbReference type="Proteomes" id="UP001303946">
    <property type="component" value="Plasmid unnamed2"/>
</dbReference>
<evidence type="ECO:0000313" key="2">
    <source>
        <dbReference type="Proteomes" id="UP001303946"/>
    </source>
</evidence>
<sequence>MNTDLLSLEELSTQEMATRMGIDADELSCREQAGDLFSYVKPRRSSERMYPAYQLAPEIYPELLRTAMEVLGTDGPLLETFFSWRDRDLGGLNVREVLAGRPFEGFEPDEEAAWLLSLPAPRRKEAVMGALERMRAVAQDWG</sequence>
<evidence type="ECO:0000313" key="1">
    <source>
        <dbReference type="EMBL" id="WOB11318.1"/>
    </source>
</evidence>
<dbReference type="RefSeq" id="WP_316704571.1">
    <property type="nucleotide sequence ID" value="NZ_CP136338.1"/>
</dbReference>
<accession>A0ABZ0D2A2</accession>
<dbReference type="EMBL" id="CP136338">
    <property type="protein sequence ID" value="WOB11318.1"/>
    <property type="molecule type" value="Genomic_DNA"/>
</dbReference>
<organism evidence="1 2">
    <name type="scientific">Piscinibacter gummiphilus</name>
    <dbReference type="NCBI Taxonomy" id="946333"/>
    <lineage>
        <taxon>Bacteria</taxon>
        <taxon>Pseudomonadati</taxon>
        <taxon>Pseudomonadota</taxon>
        <taxon>Betaproteobacteria</taxon>
        <taxon>Burkholderiales</taxon>
        <taxon>Sphaerotilaceae</taxon>
        <taxon>Piscinibacter</taxon>
    </lineage>
</organism>
<geneLocation type="plasmid" evidence="1 2">
    <name>unnamed2</name>
</geneLocation>
<reference evidence="1 2" key="1">
    <citation type="submission" date="2023-10" db="EMBL/GenBank/DDBJ databases">
        <title>Bacteria for the degradation of biodegradable plastic PBAT(Polybutylene adipate terephthalate).</title>
        <authorList>
            <person name="Weon H.-Y."/>
            <person name="Yeon J."/>
        </authorList>
    </citation>
    <scope>NUCLEOTIDE SEQUENCE [LARGE SCALE GENOMIC DNA]</scope>
    <source>
        <strain evidence="1 2">SBD 7-3</strain>
        <plasmid evidence="1 2">unnamed2</plasmid>
    </source>
</reference>
<proteinExistence type="predicted"/>
<evidence type="ECO:0008006" key="3">
    <source>
        <dbReference type="Google" id="ProtNLM"/>
    </source>
</evidence>
<protein>
    <recommendedName>
        <fullName evidence="3">Transcriptional regulator</fullName>
    </recommendedName>
</protein>
<gene>
    <name evidence="1" type="ORF">RXV79_27935</name>
</gene>
<keyword evidence="2" id="KW-1185">Reference proteome</keyword>
<keyword evidence="1" id="KW-0614">Plasmid</keyword>